<proteinExistence type="inferred from homology"/>
<evidence type="ECO:0000256" key="5">
    <source>
        <dbReference type="ARBA" id="ARBA00022491"/>
    </source>
</evidence>
<dbReference type="GO" id="GO:0005634">
    <property type="term" value="C:nucleus"/>
    <property type="evidence" value="ECO:0007669"/>
    <property type="project" value="UniProtKB-SubCell"/>
</dbReference>
<keyword evidence="6" id="KW-0805">Transcription regulation</keyword>
<keyword evidence="12" id="KW-1185">Reference proteome</keyword>
<organism evidence="11 12">
    <name type="scientific">Peltaster fructicola</name>
    <dbReference type="NCBI Taxonomy" id="286661"/>
    <lineage>
        <taxon>Eukaryota</taxon>
        <taxon>Fungi</taxon>
        <taxon>Dikarya</taxon>
        <taxon>Ascomycota</taxon>
        <taxon>Pezizomycotina</taxon>
        <taxon>Dothideomycetes</taxon>
        <taxon>Dothideomycetes incertae sedis</taxon>
        <taxon>Peltaster</taxon>
    </lineage>
</organism>
<evidence type="ECO:0000313" key="11">
    <source>
        <dbReference type="EMBL" id="QIW95590.1"/>
    </source>
</evidence>
<dbReference type="Proteomes" id="UP000503462">
    <property type="component" value="Chromosome 1"/>
</dbReference>
<evidence type="ECO:0000256" key="6">
    <source>
        <dbReference type="ARBA" id="ARBA00023015"/>
    </source>
</evidence>
<keyword evidence="9" id="KW-0175">Coiled coil</keyword>
<dbReference type="EMBL" id="CP051139">
    <property type="protein sequence ID" value="QIW95590.1"/>
    <property type="molecule type" value="Genomic_DNA"/>
</dbReference>
<keyword evidence="7" id="KW-0804">Transcription</keyword>
<gene>
    <name evidence="11" type="ORF">AMS68_001108</name>
</gene>
<feature type="compositionally biased region" description="Basic and acidic residues" evidence="10">
    <location>
        <begin position="123"/>
        <end position="134"/>
    </location>
</feature>
<keyword evidence="5" id="KW-0678">Repressor</keyword>
<evidence type="ECO:0000256" key="10">
    <source>
        <dbReference type="SAM" id="MobiDB-lite"/>
    </source>
</evidence>
<comment type="subcellular location">
    <subcellularLocation>
        <location evidence="2">Cytoplasm</location>
    </subcellularLocation>
    <subcellularLocation>
        <location evidence="1">Nucleus</location>
    </subcellularLocation>
</comment>
<sequence length="299" mass="32839">MATTNNVLLPETTTSSERKSSSPRKVLGQLSTNIQLTPKTNVASQKQTMSAMPLKRSFKTAIGDAGFNYLKRRRFSTSSFADIAPTTEPQTTNESTSFIFRESRMPALQRPDEDDIPLALSNESDRESSSERHSFSSLINYDPSSQTGPSSQTRINVVASEEAPSAMSRAELLRMRLQVAMYKVRTKQTTIPFDYLREDTLAGSKESSKAVQEAVEQLRQEARAKINQKPTIALTPTLSSPTLPNHSPERTATDPAYVLAVTPNFRTTSPIKRLQAADLTSSAVKGQVAQGLLGLKHGF</sequence>
<comment type="similarity">
    <text evidence="3">Belongs to the WHI5/NRM1 family.</text>
</comment>
<evidence type="ECO:0000256" key="9">
    <source>
        <dbReference type="SAM" id="Coils"/>
    </source>
</evidence>
<dbReference type="AlphaFoldDB" id="A0A6H0XLS6"/>
<evidence type="ECO:0000256" key="1">
    <source>
        <dbReference type="ARBA" id="ARBA00004123"/>
    </source>
</evidence>
<feature type="region of interest" description="Disordered" evidence="10">
    <location>
        <begin position="104"/>
        <end position="153"/>
    </location>
</feature>
<dbReference type="InterPro" id="IPR013734">
    <property type="entry name" value="TF_Nrm1/Whi5"/>
</dbReference>
<keyword evidence="8" id="KW-0539">Nucleus</keyword>
<evidence type="ECO:0000256" key="8">
    <source>
        <dbReference type="ARBA" id="ARBA00023242"/>
    </source>
</evidence>
<reference evidence="11 12" key="1">
    <citation type="journal article" date="2016" name="Sci. Rep.">
        <title>Peltaster fructicola genome reveals evolution from an invasive phytopathogen to an ectophytic parasite.</title>
        <authorList>
            <person name="Xu C."/>
            <person name="Chen H."/>
            <person name="Gleason M.L."/>
            <person name="Xu J.R."/>
            <person name="Liu H."/>
            <person name="Zhang R."/>
            <person name="Sun G."/>
        </authorList>
    </citation>
    <scope>NUCLEOTIDE SEQUENCE [LARGE SCALE GENOMIC DNA]</scope>
    <source>
        <strain evidence="11 12">LNHT1506</strain>
    </source>
</reference>
<dbReference type="OrthoDB" id="5345625at2759"/>
<name>A0A6H0XLS6_9PEZI</name>
<evidence type="ECO:0000256" key="2">
    <source>
        <dbReference type="ARBA" id="ARBA00004496"/>
    </source>
</evidence>
<dbReference type="Pfam" id="PF08528">
    <property type="entry name" value="Whi5"/>
    <property type="match status" value="1"/>
</dbReference>
<feature type="compositionally biased region" description="Polar residues" evidence="10">
    <location>
        <begin position="138"/>
        <end position="153"/>
    </location>
</feature>
<dbReference type="GO" id="GO:0005737">
    <property type="term" value="C:cytoplasm"/>
    <property type="evidence" value="ECO:0007669"/>
    <property type="project" value="UniProtKB-SubCell"/>
</dbReference>
<evidence type="ECO:0000256" key="4">
    <source>
        <dbReference type="ARBA" id="ARBA00022490"/>
    </source>
</evidence>
<feature type="coiled-coil region" evidence="9">
    <location>
        <begin position="201"/>
        <end position="228"/>
    </location>
</feature>
<evidence type="ECO:0000313" key="12">
    <source>
        <dbReference type="Proteomes" id="UP000503462"/>
    </source>
</evidence>
<evidence type="ECO:0000256" key="7">
    <source>
        <dbReference type="ARBA" id="ARBA00023163"/>
    </source>
</evidence>
<keyword evidence="4" id="KW-0963">Cytoplasm</keyword>
<accession>A0A6H0XLS6</accession>
<evidence type="ECO:0000256" key="3">
    <source>
        <dbReference type="ARBA" id="ARBA00006922"/>
    </source>
</evidence>
<protein>
    <submittedName>
        <fullName evidence="11">Uncharacterized protein</fullName>
    </submittedName>
</protein>
<feature type="region of interest" description="Disordered" evidence="10">
    <location>
        <begin position="1"/>
        <end position="32"/>
    </location>
</feature>